<evidence type="ECO:0000256" key="1">
    <source>
        <dbReference type="ARBA" id="ARBA00010178"/>
    </source>
</evidence>
<dbReference type="GO" id="GO:0046872">
    <property type="term" value="F:metal ion binding"/>
    <property type="evidence" value="ECO:0007669"/>
    <property type="project" value="UniProtKB-KW"/>
</dbReference>
<evidence type="ECO:0000256" key="5">
    <source>
        <dbReference type="ARBA" id="ARBA00023102"/>
    </source>
</evidence>
<evidence type="ECO:0000256" key="6">
    <source>
        <dbReference type="PIRNR" id="PIRNR000099"/>
    </source>
</evidence>
<dbReference type="GO" id="GO:0004399">
    <property type="term" value="F:histidinol dehydrogenase activity"/>
    <property type="evidence" value="ECO:0007669"/>
    <property type="project" value="InterPro"/>
</dbReference>
<dbReference type="SUPFAM" id="SSF53720">
    <property type="entry name" value="ALDH-like"/>
    <property type="match status" value="1"/>
</dbReference>
<dbReference type="InterPro" id="IPR016161">
    <property type="entry name" value="Ald_DH/histidinol_DH"/>
</dbReference>
<sequence length="424" mass="46068">MSAIPGTTYIKEPSTVTTAEENQLRDLVAGIIKDVATRGDAALREYNKKFDKFDQEAIEVTAEEIEAAGRQCDDKLLEDMKFGIERVTQFAKAQLATMKDLEVETIPGLHLGHRLIPIQRAGCYVPGGRYPLLSSAQMTVIPAKVAGVKEIIVCTPPNVHPAVLYAAHLSGATKIFKVGGAQAIAALAYGTESIPRVDKIVGPGNKFVNEAKRQVFGLVGIDQLAGPSEIGILADETADPKVLAADLLGQAEHDVEARAILMTTSREVGEATLREMDRQLAILSTREVAEPAWRKHGGIVLCDSEESMIAYSDEFAAEHLQIHTKNAKELALRLTNYGSLFIGDKASVVFSDKIAGTNHTLPTRSAGRYTGGLWVGSFIKTVTHQWVEQKAVDVIAPICVRQSHREALDAHRIAAEIRLNYDVI</sequence>
<dbReference type="FunFam" id="3.40.50.1980:FF:000026">
    <property type="entry name" value="Histidinol dehydrogenase"/>
    <property type="match status" value="1"/>
</dbReference>
<feature type="active site" description="Proton acceptor" evidence="7">
    <location>
        <position position="318"/>
    </location>
</feature>
<keyword evidence="8" id="KW-0520">NAD</keyword>
<evidence type="ECO:0000256" key="7">
    <source>
        <dbReference type="PIRSR" id="PIRSR000099-1"/>
    </source>
</evidence>
<feature type="binding site" evidence="10">
    <location>
        <position position="253"/>
    </location>
    <ligand>
        <name>Zn(2+)</name>
        <dbReference type="ChEBI" id="CHEBI:29105"/>
    </ligand>
</feature>
<keyword evidence="2 10" id="KW-0479">Metal-binding</keyword>
<feature type="binding site" evidence="9">
    <location>
        <position position="253"/>
    </location>
    <ligand>
        <name>substrate</name>
    </ligand>
</feature>
<evidence type="ECO:0000256" key="8">
    <source>
        <dbReference type="PIRSR" id="PIRSR000099-2"/>
    </source>
</evidence>
<dbReference type="InterPro" id="IPR001692">
    <property type="entry name" value="Histidinol_DH_CS"/>
</dbReference>
<feature type="binding site" evidence="9">
    <location>
        <position position="228"/>
    </location>
    <ligand>
        <name>substrate</name>
    </ligand>
</feature>
<dbReference type="NCBIfam" id="TIGR00069">
    <property type="entry name" value="hisD"/>
    <property type="match status" value="1"/>
</dbReference>
<gene>
    <name evidence="12" type="primary">hpsN</name>
    <name evidence="12" type="ORF">LMG28688_01421</name>
</gene>
<feature type="binding site" evidence="8">
    <location>
        <position position="182"/>
    </location>
    <ligand>
        <name>NAD(+)</name>
        <dbReference type="ChEBI" id="CHEBI:57540"/>
    </ligand>
</feature>
<dbReference type="FunFam" id="3.40.50.1980:FF:000001">
    <property type="entry name" value="Histidinol dehydrogenase"/>
    <property type="match status" value="1"/>
</dbReference>
<evidence type="ECO:0000313" key="12">
    <source>
        <dbReference type="EMBL" id="CAB3782070.1"/>
    </source>
</evidence>
<dbReference type="InterPro" id="IPR022695">
    <property type="entry name" value="Histidinol_DH_monofunct"/>
</dbReference>
<evidence type="ECO:0000256" key="3">
    <source>
        <dbReference type="ARBA" id="ARBA00022833"/>
    </source>
</evidence>
<dbReference type="GO" id="GO:0005829">
    <property type="term" value="C:cytosol"/>
    <property type="evidence" value="ECO:0007669"/>
    <property type="project" value="TreeGrafter"/>
</dbReference>
<dbReference type="EMBL" id="CADIKL010000005">
    <property type="protein sequence ID" value="CAB3782070.1"/>
    <property type="molecule type" value="Genomic_DNA"/>
</dbReference>
<proteinExistence type="inferred from homology"/>
<evidence type="ECO:0000256" key="11">
    <source>
        <dbReference type="RuleBase" id="RU004175"/>
    </source>
</evidence>
<evidence type="ECO:0000256" key="2">
    <source>
        <dbReference type="ARBA" id="ARBA00022723"/>
    </source>
</evidence>
<reference evidence="12 13" key="1">
    <citation type="submission" date="2020-04" db="EMBL/GenBank/DDBJ databases">
        <authorList>
            <person name="De Canck E."/>
        </authorList>
    </citation>
    <scope>NUCLEOTIDE SEQUENCE [LARGE SCALE GENOMIC DNA]</scope>
    <source>
        <strain evidence="12 13">LMG 28688</strain>
    </source>
</reference>
<feature type="binding site" evidence="9">
    <location>
        <position position="250"/>
    </location>
    <ligand>
        <name>substrate</name>
    </ligand>
</feature>
<dbReference type="CDD" id="cd06572">
    <property type="entry name" value="Histidinol_dh"/>
    <property type="match status" value="1"/>
</dbReference>
<evidence type="ECO:0000256" key="10">
    <source>
        <dbReference type="PIRSR" id="PIRSR000099-4"/>
    </source>
</evidence>
<feature type="binding site" evidence="8">
    <location>
        <position position="205"/>
    </location>
    <ligand>
        <name>NAD(+)</name>
        <dbReference type="ChEBI" id="CHEBI:57540"/>
    </ligand>
</feature>
<feature type="binding site" evidence="9">
    <location>
        <position position="411"/>
    </location>
    <ligand>
        <name>substrate</name>
    </ligand>
</feature>
<feature type="active site" description="Proton acceptor" evidence="7">
    <location>
        <position position="319"/>
    </location>
</feature>
<feature type="binding site" evidence="9">
    <location>
        <position position="319"/>
    </location>
    <ligand>
        <name>substrate</name>
    </ligand>
</feature>
<keyword evidence="5" id="KW-0368">Histidine biosynthesis</keyword>
<dbReference type="InterPro" id="IPR012131">
    <property type="entry name" value="Hstdl_DH"/>
</dbReference>
<comment type="cofactor">
    <cofactor evidence="10">
        <name>Zn(2+)</name>
        <dbReference type="ChEBI" id="CHEBI:29105"/>
    </cofactor>
    <text evidence="10">Binds 1 zinc ion per subunit.</text>
</comment>
<keyword evidence="5" id="KW-0028">Amino-acid biosynthesis</keyword>
<keyword evidence="3 10" id="KW-0862">Zinc</keyword>
<dbReference type="PANTHER" id="PTHR21256:SF14">
    <property type="entry name" value="HISTIDINOL DEHYDROGENASE"/>
    <property type="match status" value="1"/>
</dbReference>
<dbReference type="EC" id="1.1.1.308" evidence="12"/>
<feature type="binding site" evidence="10">
    <location>
        <position position="250"/>
    </location>
    <ligand>
        <name>Zn(2+)</name>
        <dbReference type="ChEBI" id="CHEBI:29105"/>
    </ligand>
</feature>
<dbReference type="Gene3D" id="3.40.50.1980">
    <property type="entry name" value="Nitrogenase molybdenum iron protein domain"/>
    <property type="match status" value="2"/>
</dbReference>
<accession>A0A6J5FKI2</accession>
<name>A0A6J5FKI2_9BURK</name>
<evidence type="ECO:0000256" key="4">
    <source>
        <dbReference type="ARBA" id="ARBA00023002"/>
    </source>
</evidence>
<evidence type="ECO:0000313" key="13">
    <source>
        <dbReference type="Proteomes" id="UP000494119"/>
    </source>
</evidence>
<feature type="binding site" evidence="10">
    <location>
        <position position="411"/>
    </location>
    <ligand>
        <name>Zn(2+)</name>
        <dbReference type="ChEBI" id="CHEBI:29105"/>
    </ligand>
</feature>
<dbReference type="Proteomes" id="UP000494119">
    <property type="component" value="Unassembled WGS sequence"/>
</dbReference>
<dbReference type="GO" id="GO:0000105">
    <property type="term" value="P:L-histidine biosynthetic process"/>
    <property type="evidence" value="ECO:0007669"/>
    <property type="project" value="UniProtKB-KW"/>
</dbReference>
<dbReference type="PRINTS" id="PR00083">
    <property type="entry name" value="HOLDHDRGNASE"/>
</dbReference>
<feature type="binding site" evidence="9">
    <location>
        <position position="406"/>
    </location>
    <ligand>
        <name>substrate</name>
    </ligand>
</feature>
<dbReference type="PANTHER" id="PTHR21256">
    <property type="entry name" value="HISTIDINOL DEHYDROGENASE HDH"/>
    <property type="match status" value="1"/>
</dbReference>
<dbReference type="Gene3D" id="1.20.5.1300">
    <property type="match status" value="1"/>
</dbReference>
<protein>
    <submittedName>
        <fullName evidence="12">Sulfopropanediol 3-dehydrogenase</fullName>
        <ecNumber evidence="12">1.1.1.308</ecNumber>
    </submittedName>
</protein>
<comment type="similarity">
    <text evidence="1 6 11">Belongs to the histidinol dehydrogenase family.</text>
</comment>
<organism evidence="12 13">
    <name type="scientific">Paraburkholderia caffeinitolerans</name>
    <dbReference type="NCBI Taxonomy" id="1723730"/>
    <lineage>
        <taxon>Bacteria</taxon>
        <taxon>Pseudomonadati</taxon>
        <taxon>Pseudomonadota</taxon>
        <taxon>Betaproteobacteria</taxon>
        <taxon>Burkholderiales</taxon>
        <taxon>Burkholderiaceae</taxon>
        <taxon>Paraburkholderia</taxon>
    </lineage>
</organism>
<feature type="binding site" evidence="8">
    <location>
        <position position="124"/>
    </location>
    <ligand>
        <name>NAD(+)</name>
        <dbReference type="ChEBI" id="CHEBI:57540"/>
    </ligand>
</feature>
<evidence type="ECO:0000256" key="9">
    <source>
        <dbReference type="PIRSR" id="PIRSR000099-3"/>
    </source>
</evidence>
<dbReference type="PIRSF" id="PIRSF000099">
    <property type="entry name" value="Histidinol_dh"/>
    <property type="match status" value="1"/>
</dbReference>
<dbReference type="PROSITE" id="PS00611">
    <property type="entry name" value="HISOL_DEHYDROGENASE"/>
    <property type="match status" value="1"/>
</dbReference>
<dbReference type="RefSeq" id="WP_115783730.1">
    <property type="nucleotide sequence ID" value="NZ_CADIKL010000005.1"/>
</dbReference>
<keyword evidence="13" id="KW-1185">Reference proteome</keyword>
<feature type="binding site" evidence="10">
    <location>
        <position position="352"/>
    </location>
    <ligand>
        <name>Zn(2+)</name>
        <dbReference type="ChEBI" id="CHEBI:29105"/>
    </ligand>
</feature>
<dbReference type="AlphaFoldDB" id="A0A6J5FKI2"/>
<feature type="binding site" evidence="9">
    <location>
        <position position="352"/>
    </location>
    <ligand>
        <name>substrate</name>
    </ligand>
</feature>
<dbReference type="GO" id="GO:0051287">
    <property type="term" value="F:NAD binding"/>
    <property type="evidence" value="ECO:0007669"/>
    <property type="project" value="InterPro"/>
</dbReference>
<dbReference type="Pfam" id="PF00815">
    <property type="entry name" value="Histidinol_dh"/>
    <property type="match status" value="1"/>
</dbReference>
<keyword evidence="4 6" id="KW-0560">Oxidoreductase</keyword>